<proteinExistence type="predicted"/>
<organism evidence="1 2">
    <name type="scientific">Candidatus Methanocrinis natronophilus</name>
    <dbReference type="NCBI Taxonomy" id="3033396"/>
    <lineage>
        <taxon>Archaea</taxon>
        <taxon>Methanobacteriati</taxon>
        <taxon>Methanobacteriota</taxon>
        <taxon>Stenosarchaea group</taxon>
        <taxon>Methanomicrobia</taxon>
        <taxon>Methanotrichales</taxon>
        <taxon>Methanotrichaceae</taxon>
        <taxon>Methanocrinis</taxon>
    </lineage>
</organism>
<dbReference type="EMBL" id="JARFPK010000020">
    <property type="protein sequence ID" value="MDF0590853.1"/>
    <property type="molecule type" value="Genomic_DNA"/>
</dbReference>
<accession>A0ABT5X840</accession>
<sequence>MRMMIDAELNKRYSIEGLLTWLEKIKIMVWPNGEKMTLRYPRNSAKSWMLFICVPKRWGGQVGD</sequence>
<gene>
    <name evidence="1" type="ORF">P0O15_06685</name>
</gene>
<reference evidence="1 2" key="1">
    <citation type="submission" date="2023-03" db="EMBL/GenBank/DDBJ databases">
        <title>WGS of Methanotrichaceae archaeon Mx.</title>
        <authorList>
            <person name="Sorokin D.Y."/>
            <person name="Merkel A.Y."/>
        </authorList>
    </citation>
    <scope>NUCLEOTIDE SEQUENCE [LARGE SCALE GENOMIC DNA]</scope>
    <source>
        <strain evidence="1 2">Mx</strain>
    </source>
</reference>
<comment type="caution">
    <text evidence="1">The sequence shown here is derived from an EMBL/GenBank/DDBJ whole genome shotgun (WGS) entry which is preliminary data.</text>
</comment>
<evidence type="ECO:0000313" key="2">
    <source>
        <dbReference type="Proteomes" id="UP001220010"/>
    </source>
</evidence>
<keyword evidence="2" id="KW-1185">Reference proteome</keyword>
<protein>
    <submittedName>
        <fullName evidence="1">Uncharacterized protein</fullName>
    </submittedName>
</protein>
<dbReference type="Proteomes" id="UP001220010">
    <property type="component" value="Unassembled WGS sequence"/>
</dbReference>
<evidence type="ECO:0000313" key="1">
    <source>
        <dbReference type="EMBL" id="MDF0590853.1"/>
    </source>
</evidence>
<name>A0ABT5X840_9EURY</name>